<keyword evidence="12" id="KW-1185">Reference proteome</keyword>
<keyword evidence="6 9" id="KW-1133">Transmembrane helix</keyword>
<dbReference type="PANTHER" id="PTHR35011:SF10">
    <property type="entry name" value="TRAP TRANSPORTER SMALL PERMEASE PROTEIN"/>
    <property type="match status" value="1"/>
</dbReference>
<evidence type="ECO:0000256" key="9">
    <source>
        <dbReference type="RuleBase" id="RU369079"/>
    </source>
</evidence>
<evidence type="ECO:0000256" key="1">
    <source>
        <dbReference type="ARBA" id="ARBA00004429"/>
    </source>
</evidence>
<gene>
    <name evidence="11" type="ORF">ACFOSU_00550</name>
</gene>
<keyword evidence="5 9" id="KW-0812">Transmembrane</keyword>
<dbReference type="Proteomes" id="UP001595462">
    <property type="component" value="Unassembled WGS sequence"/>
</dbReference>
<organism evidence="11 12">
    <name type="scientific">Salinisphaera aquimarina</name>
    <dbReference type="NCBI Taxonomy" id="2094031"/>
    <lineage>
        <taxon>Bacteria</taxon>
        <taxon>Pseudomonadati</taxon>
        <taxon>Pseudomonadota</taxon>
        <taxon>Gammaproteobacteria</taxon>
        <taxon>Salinisphaerales</taxon>
        <taxon>Salinisphaeraceae</taxon>
        <taxon>Salinisphaera</taxon>
    </lineage>
</organism>
<sequence>MQGATDGRDRQRRAIASLCLAVEKLIAGACAIACALALTVMAVGIVAEIVARNVFDYSFLSVDEVSGYLLVAVIFLGLAVAVHDNALFRVEILTERLSASKARMLDWLLSLVFIGFVLVLDYQCFQLAMDSLNGSYSAPTLLGTPLYIPQLLMPIGLSATALILVLRVVRLSIARSDPQPEVGR</sequence>
<dbReference type="RefSeq" id="WP_380685369.1">
    <property type="nucleotide sequence ID" value="NZ_JBHRSS010000001.1"/>
</dbReference>
<feature type="transmembrane region" description="Helical" evidence="9">
    <location>
        <begin position="148"/>
        <end position="169"/>
    </location>
</feature>
<comment type="similarity">
    <text evidence="8 9">Belongs to the TRAP transporter small permease family.</text>
</comment>
<accession>A0ABV7ELY6</accession>
<evidence type="ECO:0000256" key="6">
    <source>
        <dbReference type="ARBA" id="ARBA00022989"/>
    </source>
</evidence>
<dbReference type="InterPro" id="IPR055348">
    <property type="entry name" value="DctQ"/>
</dbReference>
<keyword evidence="3" id="KW-1003">Cell membrane</keyword>
<evidence type="ECO:0000256" key="2">
    <source>
        <dbReference type="ARBA" id="ARBA00022448"/>
    </source>
</evidence>
<dbReference type="PANTHER" id="PTHR35011">
    <property type="entry name" value="2,3-DIKETO-L-GULONATE TRAP TRANSPORTER SMALL PERMEASE PROTEIN YIAM"/>
    <property type="match status" value="1"/>
</dbReference>
<evidence type="ECO:0000313" key="12">
    <source>
        <dbReference type="Proteomes" id="UP001595462"/>
    </source>
</evidence>
<evidence type="ECO:0000256" key="4">
    <source>
        <dbReference type="ARBA" id="ARBA00022519"/>
    </source>
</evidence>
<comment type="subunit">
    <text evidence="9">The complex comprises the extracytoplasmic solute receptor protein and the two transmembrane proteins.</text>
</comment>
<evidence type="ECO:0000256" key="5">
    <source>
        <dbReference type="ARBA" id="ARBA00022692"/>
    </source>
</evidence>
<evidence type="ECO:0000256" key="7">
    <source>
        <dbReference type="ARBA" id="ARBA00023136"/>
    </source>
</evidence>
<evidence type="ECO:0000256" key="8">
    <source>
        <dbReference type="ARBA" id="ARBA00038436"/>
    </source>
</evidence>
<keyword evidence="2 9" id="KW-0813">Transport</keyword>
<keyword evidence="7 9" id="KW-0472">Membrane</keyword>
<proteinExistence type="inferred from homology"/>
<dbReference type="Pfam" id="PF04290">
    <property type="entry name" value="DctQ"/>
    <property type="match status" value="1"/>
</dbReference>
<dbReference type="EMBL" id="JBHRSS010000001">
    <property type="protein sequence ID" value="MFC3102375.1"/>
    <property type="molecule type" value="Genomic_DNA"/>
</dbReference>
<evidence type="ECO:0000259" key="10">
    <source>
        <dbReference type="Pfam" id="PF04290"/>
    </source>
</evidence>
<protein>
    <recommendedName>
        <fullName evidence="9">TRAP transporter small permease protein</fullName>
    </recommendedName>
</protein>
<evidence type="ECO:0000256" key="3">
    <source>
        <dbReference type="ARBA" id="ARBA00022475"/>
    </source>
</evidence>
<feature type="domain" description="Tripartite ATP-independent periplasmic transporters DctQ component" evidence="10">
    <location>
        <begin position="41"/>
        <end position="171"/>
    </location>
</feature>
<feature type="transmembrane region" description="Helical" evidence="9">
    <location>
        <begin position="21"/>
        <end position="47"/>
    </location>
</feature>
<feature type="transmembrane region" description="Helical" evidence="9">
    <location>
        <begin position="107"/>
        <end position="128"/>
    </location>
</feature>
<keyword evidence="4 9" id="KW-0997">Cell inner membrane</keyword>
<comment type="function">
    <text evidence="9">Part of the tripartite ATP-independent periplasmic (TRAP) transport system.</text>
</comment>
<reference evidence="12" key="1">
    <citation type="journal article" date="2019" name="Int. J. Syst. Evol. Microbiol.">
        <title>The Global Catalogue of Microorganisms (GCM) 10K type strain sequencing project: providing services to taxonomists for standard genome sequencing and annotation.</title>
        <authorList>
            <consortium name="The Broad Institute Genomics Platform"/>
            <consortium name="The Broad Institute Genome Sequencing Center for Infectious Disease"/>
            <person name="Wu L."/>
            <person name="Ma J."/>
        </authorList>
    </citation>
    <scope>NUCLEOTIDE SEQUENCE [LARGE SCALE GENOMIC DNA]</scope>
    <source>
        <strain evidence="12">KCTC 52640</strain>
    </source>
</reference>
<evidence type="ECO:0000313" key="11">
    <source>
        <dbReference type="EMBL" id="MFC3102375.1"/>
    </source>
</evidence>
<name>A0ABV7ELY6_9GAMM</name>
<comment type="caution">
    <text evidence="11">The sequence shown here is derived from an EMBL/GenBank/DDBJ whole genome shotgun (WGS) entry which is preliminary data.</text>
</comment>
<comment type="subcellular location">
    <subcellularLocation>
        <location evidence="1 9">Cell inner membrane</location>
        <topology evidence="1 9">Multi-pass membrane protein</topology>
    </subcellularLocation>
</comment>
<dbReference type="InterPro" id="IPR007387">
    <property type="entry name" value="TRAP_DctQ"/>
</dbReference>
<feature type="transmembrane region" description="Helical" evidence="9">
    <location>
        <begin position="67"/>
        <end position="87"/>
    </location>
</feature>